<proteinExistence type="predicted"/>
<dbReference type="EMBL" id="HBUF01141508">
    <property type="protein sequence ID" value="CAG6646394.1"/>
    <property type="molecule type" value="Transcribed_RNA"/>
</dbReference>
<accession>A0A8D8RCA1</accession>
<evidence type="ECO:0000313" key="1">
    <source>
        <dbReference type="EMBL" id="CAG6646394.1"/>
    </source>
</evidence>
<protein>
    <submittedName>
        <fullName evidence="1">Uncharacterized protein</fullName>
    </submittedName>
</protein>
<organism evidence="1">
    <name type="scientific">Cacopsylla melanoneura</name>
    <dbReference type="NCBI Taxonomy" id="428564"/>
    <lineage>
        <taxon>Eukaryota</taxon>
        <taxon>Metazoa</taxon>
        <taxon>Ecdysozoa</taxon>
        <taxon>Arthropoda</taxon>
        <taxon>Hexapoda</taxon>
        <taxon>Insecta</taxon>
        <taxon>Pterygota</taxon>
        <taxon>Neoptera</taxon>
        <taxon>Paraneoptera</taxon>
        <taxon>Hemiptera</taxon>
        <taxon>Sternorrhyncha</taxon>
        <taxon>Psylloidea</taxon>
        <taxon>Psyllidae</taxon>
        <taxon>Psyllinae</taxon>
        <taxon>Cacopsylla</taxon>
    </lineage>
</organism>
<name>A0A8D8RCA1_9HEMI</name>
<sequence length="123" mass="14015">MVLHLNNCSPRDDSFRSVRVFRIVSLGKLLDQHGVDELDDNKTVNGIDNAEYFYWDWVDHCDTCSGIRGVSDEKSLVWGGLLQMVKAQIWGGCYSWKKLGIGWLLKMGKTRYWVVVTDGKSSV</sequence>
<reference evidence="1" key="1">
    <citation type="submission" date="2021-05" db="EMBL/GenBank/DDBJ databases">
        <authorList>
            <person name="Alioto T."/>
            <person name="Alioto T."/>
            <person name="Gomez Garrido J."/>
        </authorList>
    </citation>
    <scope>NUCLEOTIDE SEQUENCE</scope>
</reference>
<dbReference type="AlphaFoldDB" id="A0A8D8RCA1"/>